<comment type="caution">
    <text evidence="2">The sequence shown here is derived from an EMBL/GenBank/DDBJ whole genome shotgun (WGS) entry which is preliminary data.</text>
</comment>
<name>A0ABS3W6X0_9BACL</name>
<reference evidence="2 3" key="1">
    <citation type="submission" date="2021-03" db="EMBL/GenBank/DDBJ databases">
        <title>Paenibacillus artemisicola MWE-103 whole genome sequence.</title>
        <authorList>
            <person name="Ham Y.J."/>
        </authorList>
    </citation>
    <scope>NUCLEOTIDE SEQUENCE [LARGE SCALE GENOMIC DNA]</scope>
    <source>
        <strain evidence="2 3">MWE-103</strain>
    </source>
</reference>
<keyword evidence="1" id="KW-0472">Membrane</keyword>
<feature type="transmembrane region" description="Helical" evidence="1">
    <location>
        <begin position="12"/>
        <end position="34"/>
    </location>
</feature>
<dbReference type="Proteomes" id="UP000670947">
    <property type="component" value="Unassembled WGS sequence"/>
</dbReference>
<keyword evidence="3" id="KW-1185">Reference proteome</keyword>
<organism evidence="2 3">
    <name type="scientific">Paenibacillus artemisiicola</name>
    <dbReference type="NCBI Taxonomy" id="1172618"/>
    <lineage>
        <taxon>Bacteria</taxon>
        <taxon>Bacillati</taxon>
        <taxon>Bacillota</taxon>
        <taxon>Bacilli</taxon>
        <taxon>Bacillales</taxon>
        <taxon>Paenibacillaceae</taxon>
        <taxon>Paenibacillus</taxon>
    </lineage>
</organism>
<dbReference type="EMBL" id="JAGGDJ010000003">
    <property type="protein sequence ID" value="MBO7743936.1"/>
    <property type="molecule type" value="Genomic_DNA"/>
</dbReference>
<gene>
    <name evidence="2" type="ORF">I8J29_07020</name>
</gene>
<keyword evidence="1" id="KW-1133">Transmembrane helix</keyword>
<evidence type="ECO:0000313" key="2">
    <source>
        <dbReference type="EMBL" id="MBO7743936.1"/>
    </source>
</evidence>
<evidence type="ECO:0000313" key="3">
    <source>
        <dbReference type="Proteomes" id="UP000670947"/>
    </source>
</evidence>
<proteinExistence type="predicted"/>
<sequence length="62" mass="6879">MSGEAGCLVEEAAYLAVWLIGLFGIVITVCAYVAKVVIDDTTDYDERYVWRRKLPPEAGGKR</sequence>
<protein>
    <submittedName>
        <fullName evidence="2">Uncharacterized protein</fullName>
    </submittedName>
</protein>
<keyword evidence="1" id="KW-0812">Transmembrane</keyword>
<evidence type="ECO:0000256" key="1">
    <source>
        <dbReference type="SAM" id="Phobius"/>
    </source>
</evidence>
<accession>A0ABS3W6X0</accession>